<keyword evidence="2" id="KW-0175">Coiled coil</keyword>
<feature type="domain" description="CCHC-type" evidence="4">
    <location>
        <begin position="805"/>
        <end position="821"/>
    </location>
</feature>
<dbReference type="Gene3D" id="4.10.60.10">
    <property type="entry name" value="Zinc finger, CCHC-type"/>
    <property type="match status" value="1"/>
</dbReference>
<keyword evidence="1" id="KW-0863">Zinc-finger</keyword>
<dbReference type="SUPFAM" id="SSF57756">
    <property type="entry name" value="Retrovirus zinc finger-like domains"/>
    <property type="match status" value="1"/>
</dbReference>
<dbReference type="Gene3D" id="2.40.70.10">
    <property type="entry name" value="Acid Proteases"/>
    <property type="match status" value="1"/>
</dbReference>
<keyword evidence="3" id="KW-1133">Transmembrane helix</keyword>
<dbReference type="InterPro" id="IPR021109">
    <property type="entry name" value="Peptidase_aspartic_dom_sf"/>
</dbReference>
<evidence type="ECO:0000313" key="5">
    <source>
        <dbReference type="EMBL" id="GJT44212.1"/>
    </source>
</evidence>
<evidence type="ECO:0000256" key="1">
    <source>
        <dbReference type="PROSITE-ProRule" id="PRU00047"/>
    </source>
</evidence>
<evidence type="ECO:0000256" key="3">
    <source>
        <dbReference type="SAM" id="Phobius"/>
    </source>
</evidence>
<dbReference type="PROSITE" id="PS50158">
    <property type="entry name" value="ZF_CCHC"/>
    <property type="match status" value="1"/>
</dbReference>
<dbReference type="InterPro" id="IPR001878">
    <property type="entry name" value="Znf_CCHC"/>
</dbReference>
<dbReference type="Pfam" id="PF03732">
    <property type="entry name" value="Retrotrans_gag"/>
    <property type="match status" value="1"/>
</dbReference>
<dbReference type="Pfam" id="PF00098">
    <property type="entry name" value="zf-CCHC"/>
    <property type="match status" value="1"/>
</dbReference>
<reference evidence="5" key="1">
    <citation type="journal article" date="2022" name="Int. J. Mol. Sci.">
        <title>Draft Genome of Tanacetum Coccineum: Genomic Comparison of Closely Related Tanacetum-Family Plants.</title>
        <authorList>
            <person name="Yamashiro T."/>
            <person name="Shiraishi A."/>
            <person name="Nakayama K."/>
            <person name="Satake H."/>
        </authorList>
    </citation>
    <scope>NUCLEOTIDE SEQUENCE</scope>
</reference>
<dbReference type="InterPro" id="IPR005162">
    <property type="entry name" value="Retrotrans_gag_dom"/>
</dbReference>
<dbReference type="SMART" id="SM00343">
    <property type="entry name" value="ZnF_C2HC"/>
    <property type="match status" value="1"/>
</dbReference>
<evidence type="ECO:0000313" key="6">
    <source>
        <dbReference type="Proteomes" id="UP001151760"/>
    </source>
</evidence>
<evidence type="ECO:0000256" key="2">
    <source>
        <dbReference type="SAM" id="Coils"/>
    </source>
</evidence>
<dbReference type="PANTHER" id="PTHR33067:SF9">
    <property type="entry name" value="RNA-DIRECTED DNA POLYMERASE"/>
    <property type="match status" value="1"/>
</dbReference>
<dbReference type="CDD" id="cd00303">
    <property type="entry name" value="retropepsin_like"/>
    <property type="match status" value="1"/>
</dbReference>
<name>A0ABQ5DZ65_9ASTR</name>
<feature type="transmembrane region" description="Helical" evidence="3">
    <location>
        <begin position="1004"/>
        <end position="1024"/>
    </location>
</feature>
<keyword evidence="3" id="KW-0812">Transmembrane</keyword>
<protein>
    <submittedName>
        <fullName evidence="5">MAK10-like protein</fullName>
    </submittedName>
</protein>
<keyword evidence="1" id="KW-0479">Metal-binding</keyword>
<comment type="caution">
    <text evidence="5">The sequence shown here is derived from an EMBL/GenBank/DDBJ whole genome shotgun (WGS) entry which is preliminary data.</text>
</comment>
<keyword evidence="3" id="KW-0472">Membrane</keyword>
<accession>A0ABQ5DZ65</accession>
<organism evidence="5 6">
    <name type="scientific">Tanacetum coccineum</name>
    <dbReference type="NCBI Taxonomy" id="301880"/>
    <lineage>
        <taxon>Eukaryota</taxon>
        <taxon>Viridiplantae</taxon>
        <taxon>Streptophyta</taxon>
        <taxon>Embryophyta</taxon>
        <taxon>Tracheophyta</taxon>
        <taxon>Spermatophyta</taxon>
        <taxon>Magnoliopsida</taxon>
        <taxon>eudicotyledons</taxon>
        <taxon>Gunneridae</taxon>
        <taxon>Pentapetalae</taxon>
        <taxon>asterids</taxon>
        <taxon>campanulids</taxon>
        <taxon>Asterales</taxon>
        <taxon>Asteraceae</taxon>
        <taxon>Asteroideae</taxon>
        <taxon>Anthemideae</taxon>
        <taxon>Anthemidinae</taxon>
        <taxon>Tanacetum</taxon>
    </lineage>
</organism>
<keyword evidence="6" id="KW-1185">Reference proteome</keyword>
<feature type="coiled-coil region" evidence="2">
    <location>
        <begin position="962"/>
        <end position="989"/>
    </location>
</feature>
<dbReference type="Proteomes" id="UP001151760">
    <property type="component" value="Unassembled WGS sequence"/>
</dbReference>
<reference evidence="5" key="2">
    <citation type="submission" date="2022-01" db="EMBL/GenBank/DDBJ databases">
        <authorList>
            <person name="Yamashiro T."/>
            <person name="Shiraishi A."/>
            <person name="Satake H."/>
            <person name="Nakayama K."/>
        </authorList>
    </citation>
    <scope>NUCLEOTIDE SEQUENCE</scope>
</reference>
<proteinExistence type="predicted"/>
<dbReference type="InterPro" id="IPR036875">
    <property type="entry name" value="Znf_CCHC_sf"/>
</dbReference>
<gene>
    <name evidence="5" type="ORF">Tco_0952927</name>
</gene>
<sequence length="1051" mass="119909">MLKKGSYIPWASRFLRYIDGKKDYGKMLEDSIYNGPYKMKPIMDPRNTTGDPIVKPYPRLKKEEDLTGDDKKRFKADIDAMNAILLGIPNDIYNFVDACKTPQTMWQRMRRLMHGTDISKQEMTSRLIDEHLDDIWKILAMPSNLQRDGVRNFEMASGLNRHSETLEDSAKRRREVWEQNRVLAGFGIGGKKEKVYTSWVVTEGDLATRAIETPLSSPMGTMWCLCDPTPSDWERTRLRLFQFFLRDQASNWLERLPARSISTWEDLTTRFLAQFFPPGRTSKLRNDILMFQQHQVSLPQDVPSTSDHRLIKLENQVQRLMEAHLAPKSRVQVNKIDSSCEICSGPHDAQYCMENPEQAFVDYTSSLKTLTVNKIGTPKLKEPEQTLEDEFKDLHLNLPVLEVLAHALMYNAILDKYVESLELGKNGFVFIQGEMLEKLKDPGLFTLPCRLEDSKPFDTLAYLGSCVNLIPSYLFKKLNIGVLEEADHVFGLADGTKSYSVGIFKNIEVHIGRLKLLKDFYVIDMEKDPVTPLLVGRGFLATASAVIDCRKAKIAVGEGVTRIYLMRRRPGVLRSFMWMILGLGFSRGAYATSGGGLILYQAYGNLYAMTGRKAHLLEDKQILIVGVFDEIMNDLERHEALPNIIATNTKFLNSLQPEWSKQNENNVNVLRAKRASRTRDPPTLVANYYATPSSSHTSPAYYVTHPPFVSDFGGDTQSYEFHRDAISDNLTDSLTTAMMFLAKAITQHYSTQTNNRLRASSDTRNQDYGQDGRIDVQSKNVTGNSDTVERILRTSENAKDMSMVKCYNCNEKGHLANVCPKPRVRDSNYFKEQMLLAKKDEAGIALTKEENDFLLTDVNDEEKLEELNASCIMMVRIQIVNNDFNAKSTCYFDFTNEVHDSSSSFMNDVFSKSNHEQKYHEQPETIKPTYDGDQIDSDIIFDDQYVKDNSENVKHCAHNQKYAEFELLMRNVQLEAEKTKEELKSVKDSSALLTTELAKCFDCVFALLVCLPACLLAFSPYVLCVSRAFVLSRSLFLNFSQMHNYTGWRSI</sequence>
<keyword evidence="1" id="KW-0862">Zinc</keyword>
<dbReference type="PANTHER" id="PTHR33067">
    <property type="entry name" value="RNA-DIRECTED DNA POLYMERASE-RELATED"/>
    <property type="match status" value="1"/>
</dbReference>
<dbReference type="EMBL" id="BQNB010015794">
    <property type="protein sequence ID" value="GJT44212.1"/>
    <property type="molecule type" value="Genomic_DNA"/>
</dbReference>
<evidence type="ECO:0000259" key="4">
    <source>
        <dbReference type="PROSITE" id="PS50158"/>
    </source>
</evidence>